<accession>A0A450WAH2</accession>
<dbReference type="EMBL" id="CAADFM010000099">
    <property type="protein sequence ID" value="VFK14053.1"/>
    <property type="molecule type" value="Genomic_DNA"/>
</dbReference>
<keyword evidence="1" id="KW-0175">Coiled coil</keyword>
<name>A0A450WAH2_9GAMM</name>
<feature type="coiled-coil region" evidence="1">
    <location>
        <begin position="23"/>
        <end position="57"/>
    </location>
</feature>
<organism evidence="2">
    <name type="scientific">Candidatus Kentrum sp. LPFa</name>
    <dbReference type="NCBI Taxonomy" id="2126335"/>
    <lineage>
        <taxon>Bacteria</taxon>
        <taxon>Pseudomonadati</taxon>
        <taxon>Pseudomonadota</taxon>
        <taxon>Gammaproteobacteria</taxon>
        <taxon>Candidatus Kentrum</taxon>
    </lineage>
</organism>
<reference evidence="2" key="1">
    <citation type="submission" date="2019-02" db="EMBL/GenBank/DDBJ databases">
        <authorList>
            <person name="Gruber-Vodicka R. H."/>
            <person name="Seah K. B. B."/>
        </authorList>
    </citation>
    <scope>NUCLEOTIDE SEQUENCE</scope>
    <source>
        <strain evidence="2">BECK_S312</strain>
        <strain evidence="3">BECK_S426</strain>
    </source>
</reference>
<evidence type="ECO:0000256" key="1">
    <source>
        <dbReference type="SAM" id="Coils"/>
    </source>
</evidence>
<protein>
    <submittedName>
        <fullName evidence="2">Uncharacterized protein</fullName>
    </submittedName>
</protein>
<sequence>MNWPFWISFIALLVAMAAFIHQRSARRKENEEHEKTKNELEDIKALAEEQKNKYYSKGIYADFTLKAFEKTVTMIAQQAKKDFRLACATPLLGAMREEGARPYDYHHHDGKEHWPAEFCDPFITALKENKRELDIRIIRLENTRLKEILPLLKNNHMSATEHLDSIKVFLERATKENNGREPATAFSMNIPIYMALRDVDSEDANRDKEEAPLGCVAFMSSDVLFHGLYKGKSPEEIAGKVITIQFWETKIRDFFVDAFDHLYIGATHTRAKGFWEILVKDVWHGLYDVALTAPKVYDVYFSGECPSFDTNFLPKADQHWCNFYPDKDLLQIRAPLSGGAYEILKGQCGENEEAKTRVAEAQEFCRELHDAWKSSRWDKRNWHDASIVISRNRRDEHDNNFLDPMHGRM</sequence>
<gene>
    <name evidence="2" type="ORF">BECKLPF1236A_GA0070988_100993</name>
    <name evidence="3" type="ORF">BECKLPF1236C_GA0070990_101083</name>
</gene>
<dbReference type="EMBL" id="CAADFP010000108">
    <property type="protein sequence ID" value="VFK30319.1"/>
    <property type="molecule type" value="Genomic_DNA"/>
</dbReference>
<dbReference type="AlphaFoldDB" id="A0A450WAH2"/>
<evidence type="ECO:0000313" key="2">
    <source>
        <dbReference type="EMBL" id="VFK14053.1"/>
    </source>
</evidence>
<evidence type="ECO:0000313" key="3">
    <source>
        <dbReference type="EMBL" id="VFK30319.1"/>
    </source>
</evidence>
<proteinExistence type="predicted"/>